<keyword evidence="2" id="KW-1133">Transmembrane helix</keyword>
<feature type="transmembrane region" description="Helical" evidence="2">
    <location>
        <begin position="313"/>
        <end position="338"/>
    </location>
</feature>
<name>A0A1E3Q0G4_LIPST</name>
<feature type="transmembrane region" description="Helical" evidence="2">
    <location>
        <begin position="76"/>
        <end position="98"/>
    </location>
</feature>
<sequence>MSSTYDPVLDQHEAEAPSSPPPSASHQPLPQEQSSSSTKRRGDYEQLHDSTGGDIGHVEKVPISSTQCPRSRFTMVVAYIMLLGSISFGATLFFIGALSDKINEPVKLVITKVQSQVGQTLSFDEKARDVVSLLFTVLVAVFTEALGFIHSTCLKWTLFREENLTFNSNLRLISRSRRSRPNGWLSNAVYMIALAISYATTPMLVIYRSTATNTYPEFTKAAPIILGIAILVQCCICTWCLAVTRIPSWNSSPLVAAFIASTRDKYDMDRTLLQNRYGRCMASVYESKRNPTGELPMTPKWRQISAIFTRAQAVCSVFISYIIFVGLLAWFITITVVIKKNENNGTSKSHNWSFFPNENTLSLTIKSFNSTDPSIPPMATLETKNSSVLISIMLAACVQLFITMGTHFAESQVLLCRDEETWRKATTEDGCTQNCNSLLAPLTNLGCFVLLVLKISLHWIYGLAVYFDYTTLRMNSPQLLYLTSFWLILTIMTTYLSLRRPKGKLPATYGHLQTLVDIVDEWDWSSNLYWGHKGHIVENSGQVFYHAGTKNVELPPVRLDLVYK</sequence>
<keyword evidence="2" id="KW-0812">Transmembrane</keyword>
<proteinExistence type="predicted"/>
<feature type="region of interest" description="Disordered" evidence="1">
    <location>
        <begin position="1"/>
        <end position="61"/>
    </location>
</feature>
<evidence type="ECO:0000256" key="1">
    <source>
        <dbReference type="SAM" id="MobiDB-lite"/>
    </source>
</evidence>
<dbReference type="STRING" id="675824.A0A1E3Q0G4"/>
<reference evidence="3 4" key="1">
    <citation type="journal article" date="2016" name="Proc. Natl. Acad. Sci. U.S.A.">
        <title>Comparative genomics of biotechnologically important yeasts.</title>
        <authorList>
            <person name="Riley R."/>
            <person name="Haridas S."/>
            <person name="Wolfe K.H."/>
            <person name="Lopes M.R."/>
            <person name="Hittinger C.T."/>
            <person name="Goeker M."/>
            <person name="Salamov A.A."/>
            <person name="Wisecaver J.H."/>
            <person name="Long T.M."/>
            <person name="Calvey C.H."/>
            <person name="Aerts A.L."/>
            <person name="Barry K.W."/>
            <person name="Choi C."/>
            <person name="Clum A."/>
            <person name="Coughlan A.Y."/>
            <person name="Deshpande S."/>
            <person name="Douglass A.P."/>
            <person name="Hanson S.J."/>
            <person name="Klenk H.-P."/>
            <person name="LaButti K.M."/>
            <person name="Lapidus A."/>
            <person name="Lindquist E.A."/>
            <person name="Lipzen A.M."/>
            <person name="Meier-Kolthoff J.P."/>
            <person name="Ohm R.A."/>
            <person name="Otillar R.P."/>
            <person name="Pangilinan J.L."/>
            <person name="Peng Y."/>
            <person name="Rokas A."/>
            <person name="Rosa C.A."/>
            <person name="Scheuner C."/>
            <person name="Sibirny A.A."/>
            <person name="Slot J.C."/>
            <person name="Stielow J.B."/>
            <person name="Sun H."/>
            <person name="Kurtzman C.P."/>
            <person name="Blackwell M."/>
            <person name="Grigoriev I.V."/>
            <person name="Jeffries T.W."/>
        </authorList>
    </citation>
    <scope>NUCLEOTIDE SEQUENCE [LARGE SCALE GENOMIC DNA]</scope>
    <source>
        <strain evidence="3 4">NRRL Y-11557</strain>
    </source>
</reference>
<feature type="transmembrane region" description="Helical" evidence="2">
    <location>
        <begin position="479"/>
        <end position="498"/>
    </location>
</feature>
<organism evidence="3 4">
    <name type="scientific">Lipomyces starkeyi NRRL Y-11557</name>
    <dbReference type="NCBI Taxonomy" id="675824"/>
    <lineage>
        <taxon>Eukaryota</taxon>
        <taxon>Fungi</taxon>
        <taxon>Dikarya</taxon>
        <taxon>Ascomycota</taxon>
        <taxon>Saccharomycotina</taxon>
        <taxon>Lipomycetes</taxon>
        <taxon>Lipomycetales</taxon>
        <taxon>Lipomycetaceae</taxon>
        <taxon>Lipomyces</taxon>
    </lineage>
</organism>
<evidence type="ECO:0000313" key="3">
    <source>
        <dbReference type="EMBL" id="ODQ71179.1"/>
    </source>
</evidence>
<feature type="transmembrane region" description="Helical" evidence="2">
    <location>
        <begin position="445"/>
        <end position="467"/>
    </location>
</feature>
<dbReference type="EMBL" id="KV454298">
    <property type="protein sequence ID" value="ODQ71179.1"/>
    <property type="molecule type" value="Genomic_DNA"/>
</dbReference>
<evidence type="ECO:0000313" key="4">
    <source>
        <dbReference type="Proteomes" id="UP000094385"/>
    </source>
</evidence>
<dbReference type="AlphaFoldDB" id="A0A1E3Q0G4"/>
<feature type="compositionally biased region" description="Polar residues" evidence="1">
    <location>
        <begin position="26"/>
        <end position="37"/>
    </location>
</feature>
<evidence type="ECO:0000256" key="2">
    <source>
        <dbReference type="SAM" id="Phobius"/>
    </source>
</evidence>
<keyword evidence="4" id="KW-1185">Reference proteome</keyword>
<keyword evidence="2" id="KW-0472">Membrane</keyword>
<accession>A0A1E3Q0G4</accession>
<dbReference type="OrthoDB" id="2688021at2759"/>
<feature type="transmembrane region" description="Helical" evidence="2">
    <location>
        <begin position="221"/>
        <end position="242"/>
    </location>
</feature>
<feature type="transmembrane region" description="Helical" evidence="2">
    <location>
        <begin position="388"/>
        <end position="409"/>
    </location>
</feature>
<feature type="transmembrane region" description="Helical" evidence="2">
    <location>
        <begin position="184"/>
        <end position="209"/>
    </location>
</feature>
<gene>
    <name evidence="3" type="ORF">LIPSTDRAFT_73798</name>
</gene>
<feature type="transmembrane region" description="Helical" evidence="2">
    <location>
        <begin position="130"/>
        <end position="149"/>
    </location>
</feature>
<protein>
    <submittedName>
        <fullName evidence="3">Uncharacterized protein</fullName>
    </submittedName>
</protein>
<dbReference type="Proteomes" id="UP000094385">
    <property type="component" value="Unassembled WGS sequence"/>
</dbReference>